<dbReference type="Pfam" id="PF12710">
    <property type="entry name" value="HAD"/>
    <property type="match status" value="1"/>
</dbReference>
<evidence type="ECO:0000256" key="5">
    <source>
        <dbReference type="NCBIfam" id="TIGR03333"/>
    </source>
</evidence>
<evidence type="ECO:0000256" key="2">
    <source>
        <dbReference type="ARBA" id="ARBA00022801"/>
    </source>
</evidence>
<evidence type="ECO:0000313" key="6">
    <source>
        <dbReference type="EMBL" id="KEK21024.1"/>
    </source>
</evidence>
<evidence type="ECO:0000256" key="1">
    <source>
        <dbReference type="ARBA" id="ARBA00022605"/>
    </source>
</evidence>
<reference evidence="6 7" key="1">
    <citation type="submission" date="2014-06" db="EMBL/GenBank/DDBJ databases">
        <title>Draft genome sequence of Bacillus manliponensis JCM 15802 (MCCC 1A00708).</title>
        <authorList>
            <person name="Lai Q."/>
            <person name="Liu Y."/>
            <person name="Shao Z."/>
        </authorList>
    </citation>
    <scope>NUCLEOTIDE SEQUENCE [LARGE SCALE GENOMIC DNA]</scope>
    <source>
        <strain evidence="6 7">JCM 15802</strain>
    </source>
</reference>
<dbReference type="NCBIfam" id="NF007103">
    <property type="entry name" value="PRK09552.1"/>
    <property type="match status" value="1"/>
</dbReference>
<dbReference type="InterPro" id="IPR036412">
    <property type="entry name" value="HAD-like_sf"/>
</dbReference>
<dbReference type="InterPro" id="IPR023214">
    <property type="entry name" value="HAD_sf"/>
</dbReference>
<dbReference type="Proteomes" id="UP000027822">
    <property type="component" value="Unassembled WGS sequence"/>
</dbReference>
<organism evidence="6 7">
    <name type="scientific">Bacillus manliponensis</name>
    <dbReference type="NCBI Taxonomy" id="574376"/>
    <lineage>
        <taxon>Bacteria</taxon>
        <taxon>Bacillati</taxon>
        <taxon>Bacillota</taxon>
        <taxon>Bacilli</taxon>
        <taxon>Bacillales</taxon>
        <taxon>Bacillaceae</taxon>
        <taxon>Bacillus</taxon>
        <taxon>Bacillus cereus group</taxon>
    </lineage>
</organism>
<comment type="caution">
    <text evidence="6">The sequence shown here is derived from an EMBL/GenBank/DDBJ whole genome shotgun (WGS) entry which is preliminary data.</text>
</comment>
<evidence type="ECO:0000256" key="3">
    <source>
        <dbReference type="ARBA" id="ARBA00023167"/>
    </source>
</evidence>
<sequence>MSIQIFCDFDGTITKNDNIIAIMKQFGPQEAEEIKNQILSQKLSIQEGVGKLFSLLSTNLRNDIIKFIDETLVIRPGFQEFIKFTKEHHISLYIVSGGMDFFVHPTLSGLVDRQQIYCNATDFSSDTIQVNWPHTCDKHCNNQCGLCKPTLIRKLSSKHDYKIVIGDSITDLQAAKLADKVFARDFLITKCEEHGIPYTPFETFHDINLELQQLLEVTK</sequence>
<protein>
    <recommendedName>
        <fullName evidence="4 5">2-hydroxy-3-keto-5-methylthiopentenyl-1-phosphate phosphatase</fullName>
        <shortName evidence="4">HK-MTPenyl-1-P phosphatase</shortName>
        <ecNumber evidence="4 5">3.1.3.87</ecNumber>
    </recommendedName>
</protein>
<gene>
    <name evidence="4 6" type="primary">mtnX</name>
    <name evidence="6" type="ORF">BAMA_09535</name>
</gene>
<dbReference type="EC" id="3.1.3.87" evidence="4 5"/>
<dbReference type="GO" id="GO:0019509">
    <property type="term" value="P:L-methionine salvage from methylthioadenosine"/>
    <property type="evidence" value="ECO:0007669"/>
    <property type="project" value="UniProtKB-UniRule"/>
</dbReference>
<dbReference type="OrthoDB" id="9804940at2"/>
<dbReference type="InterPro" id="IPR050849">
    <property type="entry name" value="HAD-like_hydrolase_phosphatase"/>
</dbReference>
<dbReference type="PANTHER" id="PTHR28181">
    <property type="entry name" value="UPF0655 PROTEIN YCR015C"/>
    <property type="match status" value="1"/>
</dbReference>
<dbReference type="UniPathway" id="UPA00904">
    <property type="reaction ID" value="UER00877"/>
</dbReference>
<comment type="catalytic activity">
    <reaction evidence="4">
        <text>2-hydroxy-5-methylsulfanyl-3-oxopent-1-enyl phosphate + H2O = 1,2-dihydroxy-5-(methylsulfanyl)pent-1-en-3-one + phosphate</text>
        <dbReference type="Rhea" id="RHEA:14481"/>
        <dbReference type="ChEBI" id="CHEBI:15377"/>
        <dbReference type="ChEBI" id="CHEBI:43474"/>
        <dbReference type="ChEBI" id="CHEBI:49252"/>
        <dbReference type="ChEBI" id="CHEBI:59505"/>
        <dbReference type="EC" id="3.1.3.87"/>
    </reaction>
</comment>
<proteinExistence type="inferred from homology"/>
<keyword evidence="3 4" id="KW-0486">Methionine biosynthesis</keyword>
<dbReference type="InterPro" id="IPR017718">
    <property type="entry name" value="HAD-SF_hydro_IB_MtnX"/>
</dbReference>
<name>A0A073K155_9BACI</name>
<dbReference type="Gene3D" id="3.90.1470.20">
    <property type="match status" value="1"/>
</dbReference>
<dbReference type="NCBIfam" id="TIGR01489">
    <property type="entry name" value="DKMTPPase-SF"/>
    <property type="match status" value="1"/>
</dbReference>
<keyword evidence="2 4" id="KW-0378">Hydrolase</keyword>
<dbReference type="RefSeq" id="WP_034635903.1">
    <property type="nucleotide sequence ID" value="NZ_CBCSJC010000001.1"/>
</dbReference>
<dbReference type="HAMAP" id="MF_01680">
    <property type="entry name" value="Salvage_MtnX"/>
    <property type="match status" value="1"/>
</dbReference>
<dbReference type="STRING" id="574376.BAMA_09535"/>
<dbReference type="SUPFAM" id="SSF56784">
    <property type="entry name" value="HAD-like"/>
    <property type="match status" value="1"/>
</dbReference>
<dbReference type="AlphaFoldDB" id="A0A073K155"/>
<dbReference type="Gene3D" id="3.40.50.1000">
    <property type="entry name" value="HAD superfamily/HAD-like"/>
    <property type="match status" value="1"/>
</dbReference>
<dbReference type="InterPro" id="IPR006384">
    <property type="entry name" value="HAD_hydro_PyrdxlP_Pase-like"/>
</dbReference>
<comment type="function">
    <text evidence="4">Dephosphorylates 2-hydroxy-3-keto-5-methylthiopentenyl-1-phosphate (HK-MTPenyl-1-P) yielding 1,2-dihydroxy-3-keto-5-methylthiopentene (DHK-MTPene).</text>
</comment>
<keyword evidence="1 4" id="KW-0028">Amino-acid biosynthesis</keyword>
<evidence type="ECO:0000256" key="4">
    <source>
        <dbReference type="HAMAP-Rule" id="MF_01680"/>
    </source>
</evidence>
<dbReference type="eggNOG" id="COG4359">
    <property type="taxonomic scope" value="Bacteria"/>
</dbReference>
<dbReference type="EMBL" id="JOTN01000002">
    <property type="protein sequence ID" value="KEK21024.1"/>
    <property type="molecule type" value="Genomic_DNA"/>
</dbReference>
<dbReference type="NCBIfam" id="TIGR01488">
    <property type="entry name" value="HAD-SF-IB"/>
    <property type="match status" value="1"/>
</dbReference>
<evidence type="ECO:0000313" key="7">
    <source>
        <dbReference type="Proteomes" id="UP000027822"/>
    </source>
</evidence>
<accession>A0A073K155</accession>
<comment type="similarity">
    <text evidence="4">Belongs to the HAD-like hydrolase superfamily. MtnX family.</text>
</comment>
<dbReference type="GO" id="GO:0043716">
    <property type="term" value="F:2-hydroxy-3-keto-5-methylthiopentenyl-1-phosphate phosphatase activity"/>
    <property type="evidence" value="ECO:0007669"/>
    <property type="project" value="UniProtKB-UniRule"/>
</dbReference>
<keyword evidence="7" id="KW-1185">Reference proteome</keyword>
<comment type="pathway">
    <text evidence="4">Amino-acid biosynthesis; L-methionine biosynthesis via salvage pathway; L-methionine from S-methyl-5-thio-alpha-D-ribose 1-phosphate: step 4/6.</text>
</comment>
<dbReference type="NCBIfam" id="TIGR03333">
    <property type="entry name" value="salvage_mtnX"/>
    <property type="match status" value="1"/>
</dbReference>
<dbReference type="CDD" id="cd07524">
    <property type="entry name" value="HAD_Pase"/>
    <property type="match status" value="1"/>
</dbReference>
<dbReference type="PANTHER" id="PTHR28181:SF2">
    <property type="entry name" value="PHOSPHORIC MONOESTER HYDROLASE"/>
    <property type="match status" value="1"/>
</dbReference>